<dbReference type="InterPro" id="IPR013762">
    <property type="entry name" value="Integrase-like_cat_sf"/>
</dbReference>
<organism evidence="3 4">
    <name type="scientific">Filibacter tadaridae</name>
    <dbReference type="NCBI Taxonomy" id="2483811"/>
    <lineage>
        <taxon>Bacteria</taxon>
        <taxon>Bacillati</taxon>
        <taxon>Bacillota</taxon>
        <taxon>Bacilli</taxon>
        <taxon>Bacillales</taxon>
        <taxon>Caryophanaceae</taxon>
        <taxon>Filibacter</taxon>
    </lineage>
</organism>
<dbReference type="InterPro" id="IPR002104">
    <property type="entry name" value="Integrase_catalytic"/>
</dbReference>
<dbReference type="SUPFAM" id="SSF56349">
    <property type="entry name" value="DNA breaking-rejoining enzymes"/>
    <property type="match status" value="1"/>
</dbReference>
<keyword evidence="1" id="KW-0233">DNA recombination</keyword>
<accession>A0A3P5WSY8</accession>
<protein>
    <submittedName>
        <fullName evidence="3">Site-specific tyrosine recombinase XerC</fullName>
    </submittedName>
</protein>
<dbReference type="Proteomes" id="UP000270468">
    <property type="component" value="Unassembled WGS sequence"/>
</dbReference>
<dbReference type="Pfam" id="PF00589">
    <property type="entry name" value="Phage_integrase"/>
    <property type="match status" value="1"/>
</dbReference>
<keyword evidence="4" id="KW-1185">Reference proteome</keyword>
<dbReference type="GO" id="GO:0006310">
    <property type="term" value="P:DNA recombination"/>
    <property type="evidence" value="ECO:0007669"/>
    <property type="project" value="UniProtKB-KW"/>
</dbReference>
<dbReference type="EMBL" id="UXAV01000008">
    <property type="protein sequence ID" value="VDC18089.1"/>
    <property type="molecule type" value="Genomic_DNA"/>
</dbReference>
<evidence type="ECO:0000313" key="3">
    <source>
        <dbReference type="EMBL" id="VDC18089.1"/>
    </source>
</evidence>
<dbReference type="PROSITE" id="PS51898">
    <property type="entry name" value="TYR_RECOMBINASE"/>
    <property type="match status" value="1"/>
</dbReference>
<dbReference type="AlphaFoldDB" id="A0A3P5WSY8"/>
<dbReference type="PANTHER" id="PTHR30349">
    <property type="entry name" value="PHAGE INTEGRASE-RELATED"/>
    <property type="match status" value="1"/>
</dbReference>
<dbReference type="PANTHER" id="PTHR30349:SF82">
    <property type="entry name" value="INTEGRASE_RECOMBINASE YOEC-RELATED"/>
    <property type="match status" value="1"/>
</dbReference>
<gene>
    <name evidence="3" type="ORF">FILTAD_00024</name>
</gene>
<proteinExistence type="predicted"/>
<dbReference type="GO" id="GO:0015074">
    <property type="term" value="P:DNA integration"/>
    <property type="evidence" value="ECO:0007669"/>
    <property type="project" value="InterPro"/>
</dbReference>
<dbReference type="CDD" id="cd01192">
    <property type="entry name" value="INT_C_like_3"/>
    <property type="match status" value="1"/>
</dbReference>
<evidence type="ECO:0000313" key="4">
    <source>
        <dbReference type="Proteomes" id="UP000270468"/>
    </source>
</evidence>
<feature type="domain" description="Tyr recombinase" evidence="2">
    <location>
        <begin position="1"/>
        <end position="185"/>
    </location>
</feature>
<dbReference type="Gene3D" id="1.10.443.10">
    <property type="entry name" value="Intergrase catalytic core"/>
    <property type="match status" value="1"/>
</dbReference>
<evidence type="ECO:0000259" key="2">
    <source>
        <dbReference type="PROSITE" id="PS51898"/>
    </source>
</evidence>
<dbReference type="RefSeq" id="WP_124068486.1">
    <property type="nucleotide sequence ID" value="NZ_CBCRXF010000030.1"/>
</dbReference>
<evidence type="ECO:0000256" key="1">
    <source>
        <dbReference type="ARBA" id="ARBA00023172"/>
    </source>
</evidence>
<dbReference type="GO" id="GO:0003677">
    <property type="term" value="F:DNA binding"/>
    <property type="evidence" value="ECO:0007669"/>
    <property type="project" value="InterPro"/>
</dbReference>
<dbReference type="OrthoDB" id="9788852at2"/>
<dbReference type="InterPro" id="IPR050090">
    <property type="entry name" value="Tyrosine_recombinase_XerCD"/>
</dbReference>
<name>A0A3P5WSY8_9BACL</name>
<sequence>MKFVEPIRDLNKISSMKKILFAQSERNYLLFTLGINSPYRISDLIRVQFKHVLDPKNSVRSHLALTEQKTGKENKVALSKGVKKAIEAYAGQHYEGDSEAYLFRSRKGTNQAISRVQAWTIISDAAKELGLENIGTHSLRKTFGYHQIKRGTNITLLMKMFNHSSESVTLRYIGITQDDMDAAVQALDL</sequence>
<dbReference type="InterPro" id="IPR011010">
    <property type="entry name" value="DNA_brk_join_enz"/>
</dbReference>
<reference evidence="3 4" key="1">
    <citation type="submission" date="2018-11" db="EMBL/GenBank/DDBJ databases">
        <authorList>
            <person name="Criscuolo A."/>
        </authorList>
    </citation>
    <scope>NUCLEOTIDE SEQUENCE [LARGE SCALE GENOMIC DNA]</scope>
    <source>
        <strain evidence="3">ATB-66</strain>
    </source>
</reference>